<evidence type="ECO:0000313" key="1">
    <source>
        <dbReference type="EMBL" id="MDH6196846.1"/>
    </source>
</evidence>
<dbReference type="SUPFAM" id="SSF53850">
    <property type="entry name" value="Periplasmic binding protein-like II"/>
    <property type="match status" value="1"/>
</dbReference>
<dbReference type="PANTHER" id="PTHR30632">
    <property type="entry name" value="MOLYBDATE-BINDING PERIPLASMIC PROTEIN"/>
    <property type="match status" value="1"/>
</dbReference>
<protein>
    <submittedName>
        <fullName evidence="1">Molybdate transport system substrate-binding protein</fullName>
    </submittedName>
</protein>
<organism evidence="1 2">
    <name type="scientific">Mycolicibacterium frederiksbergense</name>
    <dbReference type="NCBI Taxonomy" id="117567"/>
    <lineage>
        <taxon>Bacteria</taxon>
        <taxon>Bacillati</taxon>
        <taxon>Actinomycetota</taxon>
        <taxon>Actinomycetes</taxon>
        <taxon>Mycobacteriales</taxon>
        <taxon>Mycobacteriaceae</taxon>
        <taxon>Mycolicibacterium</taxon>
    </lineage>
</organism>
<dbReference type="Gene3D" id="3.40.190.10">
    <property type="entry name" value="Periplasmic binding protein-like II"/>
    <property type="match status" value="2"/>
</dbReference>
<dbReference type="Proteomes" id="UP001160130">
    <property type="component" value="Unassembled WGS sequence"/>
</dbReference>
<gene>
    <name evidence="1" type="ORF">M2272_003499</name>
</gene>
<keyword evidence="2" id="KW-1185">Reference proteome</keyword>
<evidence type="ECO:0000313" key="2">
    <source>
        <dbReference type="Proteomes" id="UP001160130"/>
    </source>
</evidence>
<name>A0ABT6L2L6_9MYCO</name>
<dbReference type="InterPro" id="IPR050682">
    <property type="entry name" value="ModA/WtpA"/>
</dbReference>
<dbReference type="PANTHER" id="PTHR30632:SF11">
    <property type="entry name" value="BLR4797 PROTEIN"/>
    <property type="match status" value="1"/>
</dbReference>
<accession>A0ABT6L2L6</accession>
<reference evidence="1 2" key="1">
    <citation type="submission" date="2023-04" db="EMBL/GenBank/DDBJ databases">
        <title>Forest soil microbial communities from Buena Vista Peninsula, Colon Province, Panama.</title>
        <authorList>
            <person name="Bouskill N."/>
        </authorList>
    </citation>
    <scope>NUCLEOTIDE SEQUENCE [LARGE SCALE GENOMIC DNA]</scope>
    <source>
        <strain evidence="1 2">AC80</strain>
    </source>
</reference>
<dbReference type="Pfam" id="PF13531">
    <property type="entry name" value="SBP_bac_11"/>
    <property type="match status" value="1"/>
</dbReference>
<dbReference type="RefSeq" id="WP_280833445.1">
    <property type="nucleotide sequence ID" value="NZ_JARXVE010000005.1"/>
</dbReference>
<proteinExistence type="predicted"/>
<sequence>MTKSNITLYSGLALRNALVEHIIPSFTEGTGITVDATFEPTTVLIKLIDSGARPDVFIGVDGSVRAIAEAGVLQPSSVETVARSSIGYAVAAGAVAPEFADGAAFLEYLLSARSVAYTRTGASGIAFSASLERLGLAARINERATVFESGFTAEALLDGRADVAIQQMSELASVAGVQVVGPVPAELQTYTTFAVGVGGTAPKGAEQFARCLSLAASVSAFADSGLETAQ</sequence>
<comment type="caution">
    <text evidence="1">The sequence shown here is derived from an EMBL/GenBank/DDBJ whole genome shotgun (WGS) entry which is preliminary data.</text>
</comment>
<dbReference type="EMBL" id="JARXVE010000005">
    <property type="protein sequence ID" value="MDH6196846.1"/>
    <property type="molecule type" value="Genomic_DNA"/>
</dbReference>